<gene>
    <name evidence="2" type="ORF">GCM10008957_10350</name>
</gene>
<dbReference type="Proteomes" id="UP000603865">
    <property type="component" value="Unassembled WGS sequence"/>
</dbReference>
<dbReference type="InterPro" id="IPR000182">
    <property type="entry name" value="GNAT_dom"/>
</dbReference>
<protein>
    <recommendedName>
        <fullName evidence="1">N-acetyltransferase domain-containing protein</fullName>
    </recommendedName>
</protein>
<dbReference type="Pfam" id="PF00583">
    <property type="entry name" value="Acetyltransf_1"/>
    <property type="match status" value="1"/>
</dbReference>
<dbReference type="Gene3D" id="3.40.630.30">
    <property type="match status" value="1"/>
</dbReference>
<reference evidence="2" key="1">
    <citation type="journal article" date="2014" name="Int. J. Syst. Evol. Microbiol.">
        <title>Complete genome sequence of Corynebacterium casei LMG S-19264T (=DSM 44701T), isolated from a smear-ripened cheese.</title>
        <authorList>
            <consortium name="US DOE Joint Genome Institute (JGI-PGF)"/>
            <person name="Walter F."/>
            <person name="Albersmeier A."/>
            <person name="Kalinowski J."/>
            <person name="Ruckert C."/>
        </authorList>
    </citation>
    <scope>NUCLEOTIDE SEQUENCE</scope>
    <source>
        <strain evidence="2">JCM 31311</strain>
    </source>
</reference>
<organism evidence="2 3">
    <name type="scientific">Deinococcus ruber</name>
    <dbReference type="NCBI Taxonomy" id="1848197"/>
    <lineage>
        <taxon>Bacteria</taxon>
        <taxon>Thermotogati</taxon>
        <taxon>Deinococcota</taxon>
        <taxon>Deinococci</taxon>
        <taxon>Deinococcales</taxon>
        <taxon>Deinococcaceae</taxon>
        <taxon>Deinococcus</taxon>
    </lineage>
</organism>
<dbReference type="InterPro" id="IPR016181">
    <property type="entry name" value="Acyl_CoA_acyltransferase"/>
</dbReference>
<dbReference type="PROSITE" id="PS51186">
    <property type="entry name" value="GNAT"/>
    <property type="match status" value="1"/>
</dbReference>
<dbReference type="PANTHER" id="PTHR13170:SF16">
    <property type="entry name" value="PROTEIN O-GLCNACASE"/>
    <property type="match status" value="1"/>
</dbReference>
<evidence type="ECO:0000313" key="3">
    <source>
        <dbReference type="Proteomes" id="UP000603865"/>
    </source>
</evidence>
<proteinExistence type="predicted"/>
<keyword evidence="3" id="KW-1185">Reference proteome</keyword>
<accession>A0A918BZ84</accession>
<evidence type="ECO:0000259" key="1">
    <source>
        <dbReference type="PROSITE" id="PS51186"/>
    </source>
</evidence>
<reference evidence="2" key="2">
    <citation type="submission" date="2020-09" db="EMBL/GenBank/DDBJ databases">
        <authorList>
            <person name="Sun Q."/>
            <person name="Ohkuma M."/>
        </authorList>
    </citation>
    <scope>NUCLEOTIDE SEQUENCE</scope>
    <source>
        <strain evidence="2">JCM 31311</strain>
    </source>
</reference>
<comment type="caution">
    <text evidence="2">The sequence shown here is derived from an EMBL/GenBank/DDBJ whole genome shotgun (WGS) entry which is preliminary data.</text>
</comment>
<evidence type="ECO:0000313" key="2">
    <source>
        <dbReference type="EMBL" id="GGQ99663.1"/>
    </source>
</evidence>
<dbReference type="EMBL" id="BMQL01000004">
    <property type="protein sequence ID" value="GGQ99663.1"/>
    <property type="molecule type" value="Genomic_DNA"/>
</dbReference>
<dbReference type="SUPFAM" id="SSF55729">
    <property type="entry name" value="Acyl-CoA N-acyltransferases (Nat)"/>
    <property type="match status" value="1"/>
</dbReference>
<dbReference type="InterPro" id="IPR051822">
    <property type="entry name" value="Glycosyl_Hydrolase_84"/>
</dbReference>
<sequence>MGQMTTSPSLSIRPYRPTDLLSLYDICLRTGASGEDGTHLYRDPLLLGHFYAAPYATLYPDTTFVLADDTRAVGYVLGVPDTATFAARCEELWFPVLRGLYPLPDPDDTSRDARMIRAIHRGIGIPDQPWLAQYPAHLHIDLLPDAQGGGYGRKLMQTLLAAMEARGVPGIHLGVGLTNTSAQGFYERLGFQVLERQPAALVYGRRLGEA</sequence>
<dbReference type="AlphaFoldDB" id="A0A918BZ84"/>
<dbReference type="PANTHER" id="PTHR13170">
    <property type="entry name" value="O-GLCNACASE"/>
    <property type="match status" value="1"/>
</dbReference>
<dbReference type="GO" id="GO:0016747">
    <property type="term" value="F:acyltransferase activity, transferring groups other than amino-acyl groups"/>
    <property type="evidence" value="ECO:0007669"/>
    <property type="project" value="InterPro"/>
</dbReference>
<name>A0A918BZ84_9DEIO</name>
<dbReference type="CDD" id="cd04301">
    <property type="entry name" value="NAT_SF"/>
    <property type="match status" value="1"/>
</dbReference>
<feature type="domain" description="N-acetyltransferase" evidence="1">
    <location>
        <begin position="10"/>
        <end position="208"/>
    </location>
</feature>